<comment type="catalytic activity">
    <reaction evidence="4">
        <text>a 2'-deoxycytidine in DNA + S-adenosyl-L-methionine = a 5-methyl-2'-deoxycytidine in DNA + S-adenosyl-L-homocysteine + H(+)</text>
        <dbReference type="Rhea" id="RHEA:13681"/>
        <dbReference type="Rhea" id="RHEA-COMP:11369"/>
        <dbReference type="Rhea" id="RHEA-COMP:11370"/>
        <dbReference type="ChEBI" id="CHEBI:15378"/>
        <dbReference type="ChEBI" id="CHEBI:57856"/>
        <dbReference type="ChEBI" id="CHEBI:59789"/>
        <dbReference type="ChEBI" id="CHEBI:85452"/>
        <dbReference type="ChEBI" id="CHEBI:85454"/>
        <dbReference type="EC" id="2.1.1.37"/>
    </reaction>
</comment>
<dbReference type="GO" id="GO:0003886">
    <property type="term" value="F:DNA (cytosine-5-)-methyltransferase activity"/>
    <property type="evidence" value="ECO:0007669"/>
    <property type="project" value="UniProtKB-EC"/>
</dbReference>
<evidence type="ECO:0000313" key="5">
    <source>
        <dbReference type="EMBL" id="EGH26849.1"/>
    </source>
</evidence>
<gene>
    <name evidence="5" type="ORF">PSYMO_37392</name>
</gene>
<keyword evidence="3" id="KW-0680">Restriction system</keyword>
<dbReference type="GO" id="GO:0032259">
    <property type="term" value="P:methylation"/>
    <property type="evidence" value="ECO:0007669"/>
    <property type="project" value="UniProtKB-KW"/>
</dbReference>
<keyword evidence="1 5" id="KW-0489">Methyltransferase</keyword>
<reference evidence="5 6" key="1">
    <citation type="journal article" date="2011" name="PLoS Pathog.">
        <title>Dynamic evolution of pathogenicity revealed by sequencing and comparative genomics of 19 Pseudomonas syringae isolates.</title>
        <authorList>
            <person name="Baltrus D.A."/>
            <person name="Nishimura M.T."/>
            <person name="Romanchuk A."/>
            <person name="Chang J.H."/>
            <person name="Mukhtar M.S."/>
            <person name="Cherkis K."/>
            <person name="Roach J."/>
            <person name="Grant S.R."/>
            <person name="Jones C.D."/>
            <person name="Dangl J.L."/>
        </authorList>
    </citation>
    <scope>NUCLEOTIDE SEQUENCE [LARGE SCALE GENOMIC DNA]</scope>
    <source>
        <strain evidence="5 6">301020</strain>
    </source>
</reference>
<name>A0A656GMU8_PSEA0</name>
<evidence type="ECO:0000256" key="4">
    <source>
        <dbReference type="ARBA" id="ARBA00047422"/>
    </source>
</evidence>
<feature type="non-terminal residue" evidence="5">
    <location>
        <position position="1"/>
    </location>
</feature>
<proteinExistence type="predicted"/>
<dbReference type="GO" id="GO:0009307">
    <property type="term" value="P:DNA restriction-modification system"/>
    <property type="evidence" value="ECO:0007669"/>
    <property type="project" value="UniProtKB-KW"/>
</dbReference>
<dbReference type="Gene3D" id="3.40.50.150">
    <property type="entry name" value="Vaccinia Virus protein VP39"/>
    <property type="match status" value="1"/>
</dbReference>
<feature type="non-terminal residue" evidence="5">
    <location>
        <position position="37"/>
    </location>
</feature>
<comment type="caution">
    <text evidence="5">The sequence shown here is derived from an EMBL/GenBank/DDBJ whole genome shotgun (WGS) entry which is preliminary data.</text>
</comment>
<dbReference type="SUPFAM" id="SSF53335">
    <property type="entry name" value="S-adenosyl-L-methionine-dependent methyltransferases"/>
    <property type="match status" value="1"/>
</dbReference>
<evidence type="ECO:0000256" key="2">
    <source>
        <dbReference type="ARBA" id="ARBA00022679"/>
    </source>
</evidence>
<dbReference type="InterPro" id="IPR029063">
    <property type="entry name" value="SAM-dependent_MTases_sf"/>
</dbReference>
<dbReference type="InterPro" id="IPR001525">
    <property type="entry name" value="C5_MeTfrase"/>
</dbReference>
<dbReference type="EMBL" id="AEAG01002940">
    <property type="protein sequence ID" value="EGH26849.1"/>
    <property type="molecule type" value="Genomic_DNA"/>
</dbReference>
<dbReference type="AlphaFoldDB" id="A0A656GMU8"/>
<evidence type="ECO:0000256" key="1">
    <source>
        <dbReference type="ARBA" id="ARBA00022603"/>
    </source>
</evidence>
<protein>
    <submittedName>
        <fullName evidence="5">C-5 cytosine-specific DNA methylase</fullName>
    </submittedName>
</protein>
<keyword evidence="2" id="KW-0808">Transferase</keyword>
<evidence type="ECO:0000256" key="3">
    <source>
        <dbReference type="ARBA" id="ARBA00022747"/>
    </source>
</evidence>
<organism evidence="5 6">
    <name type="scientific">Pseudomonas amygdali pv. mori str. 301020</name>
    <dbReference type="NCBI Taxonomy" id="629261"/>
    <lineage>
        <taxon>Bacteria</taxon>
        <taxon>Pseudomonadati</taxon>
        <taxon>Pseudomonadota</taxon>
        <taxon>Gammaproteobacteria</taxon>
        <taxon>Pseudomonadales</taxon>
        <taxon>Pseudomonadaceae</taxon>
        <taxon>Pseudomonas</taxon>
        <taxon>Pseudomonas amygdali</taxon>
    </lineage>
</organism>
<accession>A0A656GMU8</accession>
<dbReference type="Pfam" id="PF00145">
    <property type="entry name" value="DNA_methylase"/>
    <property type="match status" value="1"/>
</dbReference>
<dbReference type="Proteomes" id="UP000003465">
    <property type="component" value="Unassembled WGS sequence"/>
</dbReference>
<evidence type="ECO:0000313" key="6">
    <source>
        <dbReference type="Proteomes" id="UP000003465"/>
    </source>
</evidence>
<sequence length="37" mass="4241">AELERLGYAVEWRVIRACDFGAPTSRERLFLIARCDG</sequence>